<evidence type="ECO:0000256" key="1">
    <source>
        <dbReference type="SAM" id="MobiDB-lite"/>
    </source>
</evidence>
<gene>
    <name evidence="2" type="ORF">SEMRO_134_G063550.1</name>
</gene>
<feature type="region of interest" description="Disordered" evidence="1">
    <location>
        <begin position="268"/>
        <end position="316"/>
    </location>
</feature>
<feature type="compositionally biased region" description="Polar residues" evidence="1">
    <location>
        <begin position="1"/>
        <end position="14"/>
    </location>
</feature>
<keyword evidence="3" id="KW-1185">Reference proteome</keyword>
<sequence length="316" mass="35218">MSSTKDNNSSTEDPVSTVERGVKKVVKQREGPKTSQLGRNHFVAAFTLTKVPSNSVAGKTKSTAALGIMHAEKMLKARKVALALCSQHPCLRTEEQDDHPKKGSHRFMESPVPPGVTAVREEDDDKETDDDDYDDKQPLFDDSHRNNQRRVLLVTPESRIQVAASLQAFRRVNSTRSIDSISTKATVTSRRGFLVREASLRSQFSAVSNTSSTCELALYNTHNSNTTKSKNRDEYEEEGRLKNYQPTASIFGDQGKFALPCIPRRTGVGSEGRKIRRGVSPKNSWYRPMLPPARPNNPVLKEMENGDRLTPSRASF</sequence>
<organism evidence="2 3">
    <name type="scientific">Seminavis robusta</name>
    <dbReference type="NCBI Taxonomy" id="568900"/>
    <lineage>
        <taxon>Eukaryota</taxon>
        <taxon>Sar</taxon>
        <taxon>Stramenopiles</taxon>
        <taxon>Ochrophyta</taxon>
        <taxon>Bacillariophyta</taxon>
        <taxon>Bacillariophyceae</taxon>
        <taxon>Bacillariophycidae</taxon>
        <taxon>Naviculales</taxon>
        <taxon>Naviculaceae</taxon>
        <taxon>Seminavis</taxon>
    </lineage>
</organism>
<dbReference type="Proteomes" id="UP001153069">
    <property type="component" value="Unassembled WGS sequence"/>
</dbReference>
<feature type="region of interest" description="Disordered" evidence="1">
    <location>
        <begin position="1"/>
        <end position="36"/>
    </location>
</feature>
<feature type="region of interest" description="Disordered" evidence="1">
    <location>
        <begin position="93"/>
        <end position="144"/>
    </location>
</feature>
<comment type="caution">
    <text evidence="2">The sequence shown here is derived from an EMBL/GenBank/DDBJ whole genome shotgun (WGS) entry which is preliminary data.</text>
</comment>
<feature type="compositionally biased region" description="Acidic residues" evidence="1">
    <location>
        <begin position="121"/>
        <end position="134"/>
    </location>
</feature>
<dbReference type="AlphaFoldDB" id="A0A9N8DHT3"/>
<evidence type="ECO:0000313" key="2">
    <source>
        <dbReference type="EMBL" id="CAB9502371.1"/>
    </source>
</evidence>
<feature type="compositionally biased region" description="Basic and acidic residues" evidence="1">
    <location>
        <begin position="135"/>
        <end position="144"/>
    </location>
</feature>
<evidence type="ECO:0000313" key="3">
    <source>
        <dbReference type="Proteomes" id="UP001153069"/>
    </source>
</evidence>
<reference evidence="2" key="1">
    <citation type="submission" date="2020-06" db="EMBL/GenBank/DDBJ databases">
        <authorList>
            <consortium name="Plant Systems Biology data submission"/>
        </authorList>
    </citation>
    <scope>NUCLEOTIDE SEQUENCE</scope>
    <source>
        <strain evidence="2">D6</strain>
    </source>
</reference>
<proteinExistence type="predicted"/>
<dbReference type="EMBL" id="CAICTM010000133">
    <property type="protein sequence ID" value="CAB9502371.1"/>
    <property type="molecule type" value="Genomic_DNA"/>
</dbReference>
<protein>
    <submittedName>
        <fullName evidence="2">Uncharacterized protein</fullName>
    </submittedName>
</protein>
<name>A0A9N8DHT3_9STRA</name>
<accession>A0A9N8DHT3</accession>